<protein>
    <submittedName>
        <fullName evidence="2">Uncharacterized protein</fullName>
    </submittedName>
</protein>
<evidence type="ECO:0000256" key="1">
    <source>
        <dbReference type="SAM" id="Phobius"/>
    </source>
</evidence>
<feature type="transmembrane region" description="Helical" evidence="1">
    <location>
        <begin position="159"/>
        <end position="187"/>
    </location>
</feature>
<dbReference type="Proteomes" id="UP001163846">
    <property type="component" value="Unassembled WGS sequence"/>
</dbReference>
<dbReference type="EMBL" id="MU807270">
    <property type="protein sequence ID" value="KAJ3831724.1"/>
    <property type="molecule type" value="Genomic_DNA"/>
</dbReference>
<evidence type="ECO:0000313" key="3">
    <source>
        <dbReference type="Proteomes" id="UP001163846"/>
    </source>
</evidence>
<comment type="caution">
    <text evidence="2">The sequence shown here is derived from an EMBL/GenBank/DDBJ whole genome shotgun (WGS) entry which is preliminary data.</text>
</comment>
<feature type="transmembrane region" description="Helical" evidence="1">
    <location>
        <begin position="38"/>
        <end position="57"/>
    </location>
</feature>
<reference evidence="2" key="1">
    <citation type="submission" date="2022-08" db="EMBL/GenBank/DDBJ databases">
        <authorList>
            <consortium name="DOE Joint Genome Institute"/>
            <person name="Min B."/>
            <person name="Riley R."/>
            <person name="Sierra-Patev S."/>
            <person name="Naranjo-Ortiz M."/>
            <person name="Looney B."/>
            <person name="Konkel Z."/>
            <person name="Slot J.C."/>
            <person name="Sakamoto Y."/>
            <person name="Steenwyk J.L."/>
            <person name="Rokas A."/>
            <person name="Carro J."/>
            <person name="Camarero S."/>
            <person name="Ferreira P."/>
            <person name="Molpeceres G."/>
            <person name="Ruiz-Duenas F.J."/>
            <person name="Serrano A."/>
            <person name="Henrissat B."/>
            <person name="Drula E."/>
            <person name="Hughes K.W."/>
            <person name="Mata J.L."/>
            <person name="Ishikawa N.K."/>
            <person name="Vargas-Isla R."/>
            <person name="Ushijima S."/>
            <person name="Smith C.A."/>
            <person name="Ahrendt S."/>
            <person name="Andreopoulos W."/>
            <person name="He G."/>
            <person name="Labutti K."/>
            <person name="Lipzen A."/>
            <person name="Ng V."/>
            <person name="Sandor L."/>
            <person name="Barry K."/>
            <person name="Martinez A.T."/>
            <person name="Xiao Y."/>
            <person name="Gibbons J.G."/>
            <person name="Terashima K."/>
            <person name="Hibbett D.S."/>
            <person name="Grigoriev I.V."/>
        </authorList>
    </citation>
    <scope>NUCLEOTIDE SEQUENCE</scope>
    <source>
        <strain evidence="2">TFB9207</strain>
    </source>
</reference>
<feature type="transmembrane region" description="Helical" evidence="1">
    <location>
        <begin position="6"/>
        <end position="26"/>
    </location>
</feature>
<organism evidence="2 3">
    <name type="scientific">Lentinula raphanica</name>
    <dbReference type="NCBI Taxonomy" id="153919"/>
    <lineage>
        <taxon>Eukaryota</taxon>
        <taxon>Fungi</taxon>
        <taxon>Dikarya</taxon>
        <taxon>Basidiomycota</taxon>
        <taxon>Agaricomycotina</taxon>
        <taxon>Agaricomycetes</taxon>
        <taxon>Agaricomycetidae</taxon>
        <taxon>Agaricales</taxon>
        <taxon>Marasmiineae</taxon>
        <taxon>Omphalotaceae</taxon>
        <taxon>Lentinula</taxon>
    </lineage>
</organism>
<evidence type="ECO:0000313" key="2">
    <source>
        <dbReference type="EMBL" id="KAJ3831724.1"/>
    </source>
</evidence>
<keyword evidence="1" id="KW-1133">Transmembrane helix</keyword>
<feature type="transmembrane region" description="Helical" evidence="1">
    <location>
        <begin position="208"/>
        <end position="231"/>
    </location>
</feature>
<dbReference type="AlphaFoldDB" id="A0AA38NW57"/>
<accession>A0AA38NW57</accession>
<name>A0AA38NW57_9AGAR</name>
<sequence length="327" mass="36525">MDGILTTFDVVQIVGCISGVIIMLTALVSRSLRRLPTWYLVLCSSTAYSLSMSLLAIARRQTGPEPDYTLCLVQGALIYSCPIWLLSTGLAFALQFHLTMVHFAKQYTGFIRRDSKWIPLSTVILFIALTAIFLTIGIVEPDIVERSQDHFYCHFTNRIGSYSVTGFSIVFALAAVFCEFKSASLLYQHWRQRNEFHHQSDGQVATSVMIRLAGFSLLSVLSVATCVVYVLPLTSSQIQGFIVFNAFLSNLAGPFVFGLNMSIVRAWMFWKKPTDIYKIAVEVKVEQNNSRKRSSSCATCFFSSTGTLRSSTLLSSEALLVYLLMKT</sequence>
<keyword evidence="1" id="KW-0812">Transmembrane</keyword>
<keyword evidence="1" id="KW-0472">Membrane</keyword>
<feature type="transmembrane region" description="Helical" evidence="1">
    <location>
        <begin position="117"/>
        <end position="139"/>
    </location>
</feature>
<proteinExistence type="predicted"/>
<keyword evidence="3" id="KW-1185">Reference proteome</keyword>
<gene>
    <name evidence="2" type="ORF">F5878DRAFT_636020</name>
</gene>
<feature type="transmembrane region" description="Helical" evidence="1">
    <location>
        <begin position="77"/>
        <end position="96"/>
    </location>
</feature>
<feature type="transmembrane region" description="Helical" evidence="1">
    <location>
        <begin position="251"/>
        <end position="270"/>
    </location>
</feature>